<evidence type="ECO:0000259" key="11">
    <source>
        <dbReference type="Pfam" id="PF07732"/>
    </source>
</evidence>
<dbReference type="GO" id="GO:0004322">
    <property type="term" value="F:ferroxidase activity"/>
    <property type="evidence" value="ECO:0007669"/>
    <property type="project" value="UniProtKB-EC"/>
</dbReference>
<dbReference type="EMBL" id="KE161952">
    <property type="protein sequence ID" value="EPQ06052.1"/>
    <property type="molecule type" value="Genomic_DNA"/>
</dbReference>
<keyword evidence="13" id="KW-1185">Reference proteome</keyword>
<dbReference type="FunFam" id="2.60.40.420:FF:000028">
    <property type="entry name" value="Ceruloplasmin"/>
    <property type="match status" value="1"/>
</dbReference>
<evidence type="ECO:0000256" key="8">
    <source>
        <dbReference type="ARBA" id="ARBA00023002"/>
    </source>
</evidence>
<evidence type="ECO:0000256" key="9">
    <source>
        <dbReference type="ARBA" id="ARBA00023136"/>
    </source>
</evidence>
<dbReference type="InterPro" id="IPR008972">
    <property type="entry name" value="Cupredoxin"/>
</dbReference>
<evidence type="ECO:0000256" key="2">
    <source>
        <dbReference type="ARBA" id="ARBA00006193"/>
    </source>
</evidence>
<evidence type="ECO:0000313" key="12">
    <source>
        <dbReference type="EMBL" id="EPQ06052.1"/>
    </source>
</evidence>
<evidence type="ECO:0000313" key="13">
    <source>
        <dbReference type="Proteomes" id="UP000052978"/>
    </source>
</evidence>
<evidence type="ECO:0000256" key="3">
    <source>
        <dbReference type="ARBA" id="ARBA00010609"/>
    </source>
</evidence>
<evidence type="ECO:0000256" key="5">
    <source>
        <dbReference type="ARBA" id="ARBA00022692"/>
    </source>
</evidence>
<dbReference type="InterPro" id="IPR011707">
    <property type="entry name" value="Cu-oxidase-like_N"/>
</dbReference>
<keyword evidence="9" id="KW-0472">Membrane</keyword>
<evidence type="ECO:0000256" key="1">
    <source>
        <dbReference type="ARBA" id="ARBA00004141"/>
    </source>
</evidence>
<dbReference type="SUPFAM" id="SSF49503">
    <property type="entry name" value="Cupredoxins"/>
    <property type="match status" value="2"/>
</dbReference>
<feature type="domain" description="Plastocyanin-like" evidence="11">
    <location>
        <begin position="93"/>
        <end position="201"/>
    </location>
</feature>
<dbReference type="PANTHER" id="PTHR11709:SF504">
    <property type="entry name" value="PLASTOCYANIN-LIKE DOMAIN-CONTAINING PROTEIN"/>
    <property type="match status" value="1"/>
</dbReference>
<dbReference type="AlphaFoldDB" id="S7PDQ9"/>
<comment type="similarity">
    <text evidence="3">Belongs to the multicopper oxidase family.</text>
</comment>
<dbReference type="Pfam" id="PF07731">
    <property type="entry name" value="Cu-oxidase_2"/>
    <property type="match status" value="1"/>
</dbReference>
<comment type="subcellular location">
    <subcellularLocation>
        <location evidence="1">Membrane</location>
        <topology evidence="1">Multi-pass membrane protein</topology>
    </subcellularLocation>
</comment>
<protein>
    <recommendedName>
        <fullName evidence="4">ferroxidase</fullName>
        <ecNumber evidence="4">1.16.3.1</ecNumber>
    </recommendedName>
</protein>
<organism evidence="12 13">
    <name type="scientific">Myotis brandtii</name>
    <name type="common">Brandt's bat</name>
    <dbReference type="NCBI Taxonomy" id="109478"/>
    <lineage>
        <taxon>Eukaryota</taxon>
        <taxon>Metazoa</taxon>
        <taxon>Chordata</taxon>
        <taxon>Craniata</taxon>
        <taxon>Vertebrata</taxon>
        <taxon>Euteleostomi</taxon>
        <taxon>Mammalia</taxon>
        <taxon>Eutheria</taxon>
        <taxon>Laurasiatheria</taxon>
        <taxon>Chiroptera</taxon>
        <taxon>Yangochiroptera</taxon>
        <taxon>Vespertilionidae</taxon>
        <taxon>Myotis</taxon>
    </lineage>
</organism>
<dbReference type="InterPro" id="IPR008661">
    <property type="entry name" value="L6_membrane"/>
</dbReference>
<keyword evidence="5" id="KW-0812">Transmembrane</keyword>
<comment type="similarity">
    <text evidence="2">Belongs to the L6 tetraspanin family.</text>
</comment>
<dbReference type="GO" id="GO:0005507">
    <property type="term" value="F:copper ion binding"/>
    <property type="evidence" value="ECO:0007669"/>
    <property type="project" value="InterPro"/>
</dbReference>
<dbReference type="Proteomes" id="UP000052978">
    <property type="component" value="Unassembled WGS sequence"/>
</dbReference>
<keyword evidence="6" id="KW-0479">Metal-binding</keyword>
<dbReference type="GO" id="GO:0006826">
    <property type="term" value="P:iron ion transport"/>
    <property type="evidence" value="ECO:0007669"/>
    <property type="project" value="TreeGrafter"/>
</dbReference>
<dbReference type="InterPro" id="IPR011706">
    <property type="entry name" value="Cu-oxidase_C"/>
</dbReference>
<dbReference type="PROSITE" id="PS00079">
    <property type="entry name" value="MULTICOPPER_OXIDASE1"/>
    <property type="match status" value="1"/>
</dbReference>
<gene>
    <name evidence="12" type="ORF">D623_10032839</name>
</gene>
<proteinExistence type="inferred from homology"/>
<dbReference type="EC" id="1.16.3.1" evidence="4"/>
<accession>S7PDQ9</accession>
<dbReference type="GO" id="GO:0005886">
    <property type="term" value="C:plasma membrane"/>
    <property type="evidence" value="ECO:0007669"/>
    <property type="project" value="TreeGrafter"/>
</dbReference>
<sequence>MSETLLSIIFSGLGISFSGYCLAISALGLVQGPYCRTLNGWEYAFEGTAGRKSQTYFEQGPTRIGGTYQKLVYREYTDASFQTQKAREDHLGILGPVIKAEVGDTLKVTFYNNGPLPLSIQPHGLLYSKGNEGSYYKTPGGSIPPASSHVNPGTTFVYTWQVPRDVGPTSTDPNCLTWLYYSSVYGKKDTNSGLVGPLLVCRKGSLGKDGKQDLNSGLVGPLIVCRKNTKANIVHRVLHFMIFNENESWYLEENINTYSLEPNQVDRNDDAFNLSNQMHAINGRLFGNNQGLTFHVGDEVNFYLIGIGSEFDLHTVHFHGHSFDYTDSGLYRSDVYDLPPGVYKTVKMYTRDVGTWLFHCHVSSHIDGGMESTYTVMK</sequence>
<dbReference type="InterPro" id="IPR002355">
    <property type="entry name" value="Cu_oxidase_Cu_BS"/>
</dbReference>
<dbReference type="PROSITE" id="PS00080">
    <property type="entry name" value="MULTICOPPER_OXIDASE2"/>
    <property type="match status" value="1"/>
</dbReference>
<name>S7PDQ9_MYOBR</name>
<dbReference type="Gene3D" id="2.60.40.420">
    <property type="entry name" value="Cupredoxins - blue copper proteins"/>
    <property type="match status" value="2"/>
</dbReference>
<dbReference type="Pfam" id="PF07732">
    <property type="entry name" value="Cu-oxidase_3"/>
    <property type="match status" value="1"/>
</dbReference>
<reference evidence="12 13" key="1">
    <citation type="journal article" date="2013" name="Nat. Commun.">
        <title>Genome analysis reveals insights into physiology and longevity of the Brandt's bat Myotis brandtii.</title>
        <authorList>
            <person name="Seim I."/>
            <person name="Fang X."/>
            <person name="Xiong Z."/>
            <person name="Lobanov A.V."/>
            <person name="Huang Z."/>
            <person name="Ma S."/>
            <person name="Feng Y."/>
            <person name="Turanov A.A."/>
            <person name="Zhu Y."/>
            <person name="Lenz T.L."/>
            <person name="Gerashchenko M.V."/>
            <person name="Fan D."/>
            <person name="Hee Yim S."/>
            <person name="Yao X."/>
            <person name="Jordan D."/>
            <person name="Xiong Y."/>
            <person name="Ma Y."/>
            <person name="Lyapunov A.N."/>
            <person name="Chen G."/>
            <person name="Kulakova O.I."/>
            <person name="Sun Y."/>
            <person name="Lee S.G."/>
            <person name="Bronson R.T."/>
            <person name="Moskalev A.A."/>
            <person name="Sunyaev S.R."/>
            <person name="Zhang G."/>
            <person name="Krogh A."/>
            <person name="Wang J."/>
            <person name="Gladyshev V.N."/>
        </authorList>
    </citation>
    <scope>NUCLEOTIDE SEQUENCE [LARGE SCALE GENOMIC DNA]</scope>
</reference>
<dbReference type="InterPro" id="IPR033138">
    <property type="entry name" value="Cu_oxidase_CS"/>
</dbReference>
<keyword evidence="7" id="KW-1133">Transmembrane helix</keyword>
<feature type="domain" description="Plastocyanin-like" evidence="10">
    <location>
        <begin position="273"/>
        <end position="376"/>
    </location>
</feature>
<evidence type="ECO:0000256" key="6">
    <source>
        <dbReference type="ARBA" id="ARBA00022723"/>
    </source>
</evidence>
<dbReference type="PANTHER" id="PTHR11709">
    <property type="entry name" value="MULTI-COPPER OXIDASE"/>
    <property type="match status" value="1"/>
</dbReference>
<evidence type="ECO:0000259" key="10">
    <source>
        <dbReference type="Pfam" id="PF07731"/>
    </source>
</evidence>
<dbReference type="Pfam" id="PF05805">
    <property type="entry name" value="L6_membrane"/>
    <property type="match status" value="1"/>
</dbReference>
<evidence type="ECO:0000256" key="7">
    <source>
        <dbReference type="ARBA" id="ARBA00022989"/>
    </source>
</evidence>
<dbReference type="InterPro" id="IPR045087">
    <property type="entry name" value="Cu-oxidase_fam"/>
</dbReference>
<keyword evidence="8" id="KW-0560">Oxidoreductase</keyword>
<evidence type="ECO:0000256" key="4">
    <source>
        <dbReference type="ARBA" id="ARBA00013107"/>
    </source>
</evidence>